<dbReference type="InterPro" id="IPR050367">
    <property type="entry name" value="APC_superfamily"/>
</dbReference>
<dbReference type="STRING" id="861450.HMPREF0080_01825"/>
<feature type="transmembrane region" description="Helical" evidence="6">
    <location>
        <begin position="199"/>
        <end position="217"/>
    </location>
</feature>
<dbReference type="InterPro" id="IPR002293">
    <property type="entry name" value="AA/rel_permease1"/>
</dbReference>
<keyword evidence="4 6" id="KW-1133">Transmembrane helix</keyword>
<dbReference type="Pfam" id="PF13520">
    <property type="entry name" value="AA_permease_2"/>
    <property type="match status" value="1"/>
</dbReference>
<keyword evidence="8" id="KW-1185">Reference proteome</keyword>
<dbReference type="PANTHER" id="PTHR42770:SF6">
    <property type="entry name" value="PUTRESCINE TRANSPORTER POTE"/>
    <property type="match status" value="1"/>
</dbReference>
<dbReference type="GO" id="GO:0005886">
    <property type="term" value="C:plasma membrane"/>
    <property type="evidence" value="ECO:0007669"/>
    <property type="project" value="UniProtKB-SubCell"/>
</dbReference>
<evidence type="ECO:0000313" key="8">
    <source>
        <dbReference type="Proteomes" id="UP000005481"/>
    </source>
</evidence>
<keyword evidence="3 6" id="KW-0812">Transmembrane</keyword>
<dbReference type="HOGENOM" id="CLU_103637_0_0_9"/>
<feature type="transmembrane region" description="Helical" evidence="6">
    <location>
        <begin position="139"/>
        <end position="156"/>
    </location>
</feature>
<feature type="transmembrane region" description="Helical" evidence="6">
    <location>
        <begin position="113"/>
        <end position="133"/>
    </location>
</feature>
<proteinExistence type="predicted"/>
<evidence type="ECO:0000313" key="7">
    <source>
        <dbReference type="EMBL" id="EHM38604.1"/>
    </source>
</evidence>
<dbReference type="Proteomes" id="UP000005481">
    <property type="component" value="Unassembled WGS sequence"/>
</dbReference>
<evidence type="ECO:0000256" key="4">
    <source>
        <dbReference type="ARBA" id="ARBA00022989"/>
    </source>
</evidence>
<feature type="transmembrane region" description="Helical" evidence="6">
    <location>
        <begin position="16"/>
        <end position="37"/>
    </location>
</feature>
<dbReference type="PATRIC" id="fig|861450.3.peg.1686"/>
<comment type="caution">
    <text evidence="7">The sequence shown here is derived from an EMBL/GenBank/DDBJ whole genome shotgun (WGS) entry which is preliminary data.</text>
</comment>
<dbReference type="GO" id="GO:0022857">
    <property type="term" value="F:transmembrane transporter activity"/>
    <property type="evidence" value="ECO:0007669"/>
    <property type="project" value="InterPro"/>
</dbReference>
<sequence length="233" mass="24846">MDAVEDPQTSVPKATFFSTAGVAVIYIVSTNVIAGIVPNADLLNSSAPFGMAFAAMFGSTIGAAVMGLMALACAGSLLSWQFTLARVFKTSAERGLFPKVFAKVTQADVPLRGMFLILLMQSALALMTVSPSLSEQFERLANLAVVTNVIPYILCASSLKAMLDQEGISNERCNRNASYFLSGISVLYVLYALTTLSLANFAGGCLAAGIGWIAYLVRFNLLKTNFIVEQEIK</sequence>
<keyword evidence="2" id="KW-1003">Cell membrane</keyword>
<keyword evidence="5 6" id="KW-0472">Membrane</keyword>
<protein>
    <submittedName>
        <fullName evidence="7">Putrescine-ornithine antiporter domain protein</fullName>
    </submittedName>
</protein>
<accession>G9YJH4</accession>
<dbReference type="EMBL" id="AGCJ01000078">
    <property type="protein sequence ID" value="EHM38604.1"/>
    <property type="molecule type" value="Genomic_DNA"/>
</dbReference>
<feature type="transmembrane region" description="Helical" evidence="6">
    <location>
        <begin position="177"/>
        <end position="193"/>
    </location>
</feature>
<evidence type="ECO:0000256" key="3">
    <source>
        <dbReference type="ARBA" id="ARBA00022692"/>
    </source>
</evidence>
<evidence type="ECO:0000256" key="6">
    <source>
        <dbReference type="SAM" id="Phobius"/>
    </source>
</evidence>
<comment type="subcellular location">
    <subcellularLocation>
        <location evidence="1">Cell membrane</location>
        <topology evidence="1">Multi-pass membrane protein</topology>
    </subcellularLocation>
</comment>
<reference evidence="7 8" key="1">
    <citation type="submission" date="2011-08" db="EMBL/GenBank/DDBJ databases">
        <authorList>
            <person name="Weinstock G."/>
            <person name="Sodergren E."/>
            <person name="Clifton S."/>
            <person name="Fulton L."/>
            <person name="Fulton B."/>
            <person name="Courtney L."/>
            <person name="Fronick C."/>
            <person name="Harrison M."/>
            <person name="Strong C."/>
            <person name="Farmer C."/>
            <person name="Delahaunty K."/>
            <person name="Markovic C."/>
            <person name="Hall O."/>
            <person name="Minx P."/>
            <person name="Tomlinson C."/>
            <person name="Mitreva M."/>
            <person name="Hou S."/>
            <person name="Chen J."/>
            <person name="Wollam A."/>
            <person name="Pepin K.H."/>
            <person name="Johnson M."/>
            <person name="Bhonagiri V."/>
            <person name="Zhang X."/>
            <person name="Suruliraj S."/>
            <person name="Warren W."/>
            <person name="Chinwalla A."/>
            <person name="Mardis E.R."/>
            <person name="Wilson R.K."/>
        </authorList>
    </citation>
    <scope>NUCLEOTIDE SEQUENCE [LARGE SCALE GENOMIC DNA]</scope>
    <source>
        <strain evidence="7 8">F0357</strain>
    </source>
</reference>
<dbReference type="Gene3D" id="1.20.1740.10">
    <property type="entry name" value="Amino acid/polyamine transporter I"/>
    <property type="match status" value="1"/>
</dbReference>
<evidence type="ECO:0000256" key="5">
    <source>
        <dbReference type="ARBA" id="ARBA00023136"/>
    </source>
</evidence>
<feature type="transmembrane region" description="Helical" evidence="6">
    <location>
        <begin position="49"/>
        <end position="80"/>
    </location>
</feature>
<name>G9YJH4_9FIRM</name>
<dbReference type="PANTHER" id="PTHR42770">
    <property type="entry name" value="AMINO ACID TRANSPORTER-RELATED"/>
    <property type="match status" value="1"/>
</dbReference>
<evidence type="ECO:0000256" key="2">
    <source>
        <dbReference type="ARBA" id="ARBA00022475"/>
    </source>
</evidence>
<dbReference type="eggNOG" id="COG0531">
    <property type="taxonomic scope" value="Bacteria"/>
</dbReference>
<gene>
    <name evidence="7" type="ORF">HMPREF0080_01825</name>
</gene>
<organism evidence="7 8">
    <name type="scientific">Anaeroglobus geminatus F0357</name>
    <dbReference type="NCBI Taxonomy" id="861450"/>
    <lineage>
        <taxon>Bacteria</taxon>
        <taxon>Bacillati</taxon>
        <taxon>Bacillota</taxon>
        <taxon>Negativicutes</taxon>
        <taxon>Veillonellales</taxon>
        <taxon>Veillonellaceae</taxon>
        <taxon>Anaeroglobus</taxon>
    </lineage>
</organism>
<dbReference type="AlphaFoldDB" id="G9YJH4"/>
<evidence type="ECO:0000256" key="1">
    <source>
        <dbReference type="ARBA" id="ARBA00004651"/>
    </source>
</evidence>